<evidence type="ECO:0000313" key="1">
    <source>
        <dbReference type="EMBL" id="QUH23737.1"/>
    </source>
</evidence>
<protein>
    <submittedName>
        <fullName evidence="1">Uncharacterized protein</fullName>
    </submittedName>
</protein>
<gene>
    <name evidence="1" type="ORF">HYG87_08190</name>
</gene>
<sequence length="65" mass="7586">MLHEMRIPPGVTGLIMAEVMENYKVEMVHTDYGPMLQGEVKELEKVRDFLVKALNERINELENKK</sequence>
<organism evidence="1 2">
    <name type="scientific">Methanobacterium alkalithermotolerans</name>
    <dbReference type="NCBI Taxonomy" id="2731220"/>
    <lineage>
        <taxon>Archaea</taxon>
        <taxon>Methanobacteriati</taxon>
        <taxon>Methanobacteriota</taxon>
        <taxon>Methanomada group</taxon>
        <taxon>Methanobacteria</taxon>
        <taxon>Methanobacteriales</taxon>
        <taxon>Methanobacteriaceae</taxon>
        <taxon>Methanobacterium</taxon>
    </lineage>
</organism>
<keyword evidence="2" id="KW-1185">Reference proteome</keyword>
<dbReference type="RefSeq" id="WP_211532693.1">
    <property type="nucleotide sequence ID" value="NZ_CP058560.1"/>
</dbReference>
<dbReference type="OrthoDB" id="74429at2157"/>
<name>A0A8T8K6S8_9EURY</name>
<reference evidence="1" key="1">
    <citation type="submission" date="2020-07" db="EMBL/GenBank/DDBJ databases">
        <title>Methanobacterium. sp. MethCan genome.</title>
        <authorList>
            <person name="Postec A."/>
            <person name="Quemeneur M."/>
        </authorList>
    </citation>
    <scope>NUCLEOTIDE SEQUENCE</scope>
    <source>
        <strain evidence="1">MethCAN</strain>
    </source>
</reference>
<proteinExistence type="predicted"/>
<dbReference type="KEGG" id="meme:HYG87_08190"/>
<dbReference type="GeneID" id="64820737"/>
<dbReference type="EMBL" id="CP058560">
    <property type="protein sequence ID" value="QUH23737.1"/>
    <property type="molecule type" value="Genomic_DNA"/>
</dbReference>
<accession>A0A8T8K6S8</accession>
<evidence type="ECO:0000313" key="2">
    <source>
        <dbReference type="Proteomes" id="UP000681041"/>
    </source>
</evidence>
<dbReference type="AlphaFoldDB" id="A0A8T8K6S8"/>
<dbReference type="Proteomes" id="UP000681041">
    <property type="component" value="Chromosome"/>
</dbReference>